<dbReference type="GO" id="GO:0008168">
    <property type="term" value="F:methyltransferase activity"/>
    <property type="evidence" value="ECO:0007669"/>
    <property type="project" value="UniProtKB-KW"/>
</dbReference>
<proteinExistence type="predicted"/>
<reference evidence="2" key="1">
    <citation type="submission" date="2021-07" db="EMBL/GenBank/DDBJ databases">
        <authorList>
            <person name="Catto M.A."/>
            <person name="Jacobson A."/>
            <person name="Kennedy G."/>
            <person name="Labadie P."/>
            <person name="Hunt B.G."/>
            <person name="Srinivasan R."/>
        </authorList>
    </citation>
    <scope>NUCLEOTIDE SEQUENCE</scope>
    <source>
        <strain evidence="2">PL_HMW_Pooled</strain>
        <tissue evidence="2">Head</tissue>
    </source>
</reference>
<evidence type="ECO:0000313" key="2">
    <source>
        <dbReference type="EMBL" id="KAK3926009.1"/>
    </source>
</evidence>
<name>A0AAE1HRF6_9NEOP</name>
<organism evidence="2 3">
    <name type="scientific">Frankliniella fusca</name>
    <dbReference type="NCBI Taxonomy" id="407009"/>
    <lineage>
        <taxon>Eukaryota</taxon>
        <taxon>Metazoa</taxon>
        <taxon>Ecdysozoa</taxon>
        <taxon>Arthropoda</taxon>
        <taxon>Hexapoda</taxon>
        <taxon>Insecta</taxon>
        <taxon>Pterygota</taxon>
        <taxon>Neoptera</taxon>
        <taxon>Paraneoptera</taxon>
        <taxon>Thysanoptera</taxon>
        <taxon>Terebrantia</taxon>
        <taxon>Thripoidea</taxon>
        <taxon>Thripidae</taxon>
        <taxon>Frankliniella</taxon>
    </lineage>
</organism>
<comment type="caution">
    <text evidence="2">The sequence shown here is derived from an EMBL/GenBank/DDBJ whole genome shotgun (WGS) entry which is preliminary data.</text>
</comment>
<accession>A0AAE1HRF6</accession>
<keyword evidence="1" id="KW-0732">Signal</keyword>
<sequence length="121" mass="13330">MGNVGSSVIWCRLLPSLMFLPLMLSRTISLKSPMGIDNSSTTRALAMDQRSLHEILVLITTVHPFDWTMILASFPTFPEGMRFSVAEKVLGAEDFASLQPKQQLTDAVIDAFVKLMGTDIA</sequence>
<protein>
    <submittedName>
        <fullName evidence="2">Ribosomal RNA large subunit methyltransferase K/L</fullName>
    </submittedName>
</protein>
<gene>
    <name evidence="2" type="ORF">KUF71_014258</name>
</gene>
<keyword evidence="3" id="KW-1185">Reference proteome</keyword>
<keyword evidence="2" id="KW-0808">Transferase</keyword>
<evidence type="ECO:0000313" key="3">
    <source>
        <dbReference type="Proteomes" id="UP001219518"/>
    </source>
</evidence>
<dbReference type="AlphaFoldDB" id="A0AAE1HRF6"/>
<reference evidence="2" key="2">
    <citation type="journal article" date="2023" name="BMC Genomics">
        <title>Pest status, molecular evolution, and epigenetic factors derived from the genome assembly of Frankliniella fusca, a thysanopteran phytovirus vector.</title>
        <authorList>
            <person name="Catto M.A."/>
            <person name="Labadie P.E."/>
            <person name="Jacobson A.L."/>
            <person name="Kennedy G.G."/>
            <person name="Srinivasan R."/>
            <person name="Hunt B.G."/>
        </authorList>
    </citation>
    <scope>NUCLEOTIDE SEQUENCE</scope>
    <source>
        <strain evidence="2">PL_HMW_Pooled</strain>
    </source>
</reference>
<feature type="chain" id="PRO_5042187699" evidence="1">
    <location>
        <begin position="26"/>
        <end position="121"/>
    </location>
</feature>
<keyword evidence="2" id="KW-0489">Methyltransferase</keyword>
<dbReference type="Proteomes" id="UP001219518">
    <property type="component" value="Unassembled WGS sequence"/>
</dbReference>
<feature type="signal peptide" evidence="1">
    <location>
        <begin position="1"/>
        <end position="25"/>
    </location>
</feature>
<dbReference type="GO" id="GO:0032259">
    <property type="term" value="P:methylation"/>
    <property type="evidence" value="ECO:0007669"/>
    <property type="project" value="UniProtKB-KW"/>
</dbReference>
<dbReference type="EMBL" id="JAHWGI010001242">
    <property type="protein sequence ID" value="KAK3926009.1"/>
    <property type="molecule type" value="Genomic_DNA"/>
</dbReference>
<evidence type="ECO:0000256" key="1">
    <source>
        <dbReference type="SAM" id="SignalP"/>
    </source>
</evidence>